<dbReference type="Gene3D" id="1.20.1270.60">
    <property type="entry name" value="Arfaptin homology (AH) domain/BAR domain"/>
    <property type="match status" value="1"/>
</dbReference>
<dbReference type="OrthoDB" id="8783038at2759"/>
<dbReference type="PROSITE" id="PS00479">
    <property type="entry name" value="ZF_DAG_PE_1"/>
    <property type="match status" value="1"/>
</dbReference>
<dbReference type="PROSITE" id="PS50081">
    <property type="entry name" value="ZF_DAG_PE_2"/>
    <property type="match status" value="1"/>
</dbReference>
<name>A0A2G5B3C1_COERN</name>
<dbReference type="InterPro" id="IPR036028">
    <property type="entry name" value="SH3-like_dom_sf"/>
</dbReference>
<feature type="domain" description="F-BAR" evidence="9">
    <location>
        <begin position="1"/>
        <end position="278"/>
    </location>
</feature>
<dbReference type="Pfam" id="PF00018">
    <property type="entry name" value="SH3_1"/>
    <property type="match status" value="1"/>
</dbReference>
<dbReference type="SMART" id="SM00055">
    <property type="entry name" value="FCH"/>
    <property type="match status" value="1"/>
</dbReference>
<dbReference type="Gene3D" id="3.30.60.20">
    <property type="match status" value="1"/>
</dbReference>
<dbReference type="CDD" id="cd20824">
    <property type="entry name" value="C1_SpBZZ1-like"/>
    <property type="match status" value="1"/>
</dbReference>
<dbReference type="Pfam" id="PF14604">
    <property type="entry name" value="SH3_9"/>
    <property type="match status" value="1"/>
</dbReference>
<evidence type="ECO:0000256" key="1">
    <source>
        <dbReference type="ARBA" id="ARBA00022443"/>
    </source>
</evidence>
<dbReference type="GO" id="GO:0030833">
    <property type="term" value="P:regulation of actin filament polymerization"/>
    <property type="evidence" value="ECO:0007669"/>
    <property type="project" value="TreeGrafter"/>
</dbReference>
<sequence length="781" mass="85675">MTFGSELKPNEFGAVNGYVERQLDIYSGLSKLLTEKAVAERDYGRRLVELVRSFQEQLGSTYEPKEGSGIGSLALTDTEAADKGPLELLPAANEWALRLEEEGRLHVQLGSKIGGDIAESLKQGLGRLSDGRQRSLEFYQRLLAERDSVYEQKDKARALYETRTKALVGSQQRQERATTEKDQDKYRQKSEREVSQRNHAKNEYILQVAVANEVKRAVNHTFTPRIMDSVQRIDQQRVETVRRLLLQMLNMQDAATARLAEGTRRATHVLSRVTPDIDSAQYVRRRIDSGQSKWDEPPDFRIVVDVAAGEDENMMLDGESQVILRNLCVHAQREGIRAEQEARSAAQVAEQSRKKKEKQDEEGRDIESALEAERESTLAELELVQHRALRAAVEQRLGPVDQGSPHEFKSHTVAISKTCDYCGESIGGLNRKSARCTLCEYTCHAKCQIKVEPNCPGPDPEAKSGFLSLFGSKRGRKKSQLHQRSTSVVSVNSAASHDSTHQPPLPPQPQSHSPYNGGSGSRSRSSSASTAQPSLPPRQGSYSATMPRMSMQLPPTHLTEATTAPVAAEQIHTPMTADRASTAPGSALAAAATLNSSSGALRSPSPLKQAHVPGPTPAKDGDRSIVAVLYDFDGDGSTTLTVHAGDKVKVVEVDSDNCGWTEVVLLERSGAGAQQQGMAPTSYLDMSTYRTPAAMRTSTMSSLPLSRPRTQQQSASNGGQETVVARFDFVGRSAEELSFNAGDRIRVLSREIGDGWLLGKLDGREGRLPVSYVADEHLDEH</sequence>
<evidence type="ECO:0000259" key="7">
    <source>
        <dbReference type="PROSITE" id="PS50002"/>
    </source>
</evidence>
<feature type="domain" description="SH3" evidence="7">
    <location>
        <begin position="621"/>
        <end position="689"/>
    </location>
</feature>
<evidence type="ECO:0000259" key="8">
    <source>
        <dbReference type="PROSITE" id="PS50081"/>
    </source>
</evidence>
<accession>A0A2G5B3C1</accession>
<evidence type="ECO:0000256" key="6">
    <source>
        <dbReference type="SAM" id="MobiDB-lite"/>
    </source>
</evidence>
<dbReference type="Pfam" id="PF00130">
    <property type="entry name" value="C1_1"/>
    <property type="match status" value="1"/>
</dbReference>
<dbReference type="STRING" id="763665.A0A2G5B3C1"/>
<keyword evidence="11" id="KW-1185">Reference proteome</keyword>
<feature type="region of interest" description="Disordered" evidence="6">
    <location>
        <begin position="340"/>
        <end position="369"/>
    </location>
</feature>
<feature type="domain" description="Phorbol-ester/DAG-type" evidence="8">
    <location>
        <begin position="405"/>
        <end position="455"/>
    </location>
</feature>
<dbReference type="Proteomes" id="UP000242474">
    <property type="component" value="Unassembled WGS sequence"/>
</dbReference>
<keyword evidence="2" id="KW-0479">Metal-binding</keyword>
<keyword evidence="5" id="KW-0175">Coiled coil</keyword>
<dbReference type="Gene3D" id="2.30.30.40">
    <property type="entry name" value="SH3 Domains"/>
    <property type="match status" value="2"/>
</dbReference>
<feature type="compositionally biased region" description="Low complexity" evidence="6">
    <location>
        <begin position="485"/>
        <end position="497"/>
    </location>
</feature>
<dbReference type="EMBL" id="KZ303534">
    <property type="protein sequence ID" value="PIA13520.1"/>
    <property type="molecule type" value="Genomic_DNA"/>
</dbReference>
<dbReference type="PROSITE" id="PS50002">
    <property type="entry name" value="SH3"/>
    <property type="match status" value="2"/>
</dbReference>
<evidence type="ECO:0000256" key="5">
    <source>
        <dbReference type="PROSITE-ProRule" id="PRU01077"/>
    </source>
</evidence>
<keyword evidence="1 4" id="KW-0728">SH3 domain</keyword>
<dbReference type="SUPFAM" id="SSF50044">
    <property type="entry name" value="SH3-domain"/>
    <property type="match status" value="2"/>
</dbReference>
<dbReference type="GO" id="GO:0030864">
    <property type="term" value="C:cortical actin cytoskeleton"/>
    <property type="evidence" value="ECO:0007669"/>
    <property type="project" value="UniProtKB-ARBA"/>
</dbReference>
<dbReference type="InterPro" id="IPR001452">
    <property type="entry name" value="SH3_domain"/>
</dbReference>
<organism evidence="10 11">
    <name type="scientific">Coemansia reversa (strain ATCC 12441 / NRRL 1564)</name>
    <dbReference type="NCBI Taxonomy" id="763665"/>
    <lineage>
        <taxon>Eukaryota</taxon>
        <taxon>Fungi</taxon>
        <taxon>Fungi incertae sedis</taxon>
        <taxon>Zoopagomycota</taxon>
        <taxon>Kickxellomycotina</taxon>
        <taxon>Kickxellomycetes</taxon>
        <taxon>Kickxellales</taxon>
        <taxon>Kickxellaceae</taxon>
        <taxon>Coemansia</taxon>
    </lineage>
</organism>
<dbReference type="PANTHER" id="PTHR15735:SF21">
    <property type="entry name" value="PROTEIN NERVOUS WRECK"/>
    <property type="match status" value="1"/>
</dbReference>
<evidence type="ECO:0000313" key="10">
    <source>
        <dbReference type="EMBL" id="PIA13520.1"/>
    </source>
</evidence>
<dbReference type="InterPro" id="IPR046349">
    <property type="entry name" value="C1-like_sf"/>
</dbReference>
<evidence type="ECO:0000256" key="4">
    <source>
        <dbReference type="PROSITE-ProRule" id="PRU00192"/>
    </source>
</evidence>
<feature type="compositionally biased region" description="Basic and acidic residues" evidence="6">
    <location>
        <begin position="173"/>
        <end position="198"/>
    </location>
</feature>
<dbReference type="SUPFAM" id="SSF103657">
    <property type="entry name" value="BAR/IMD domain-like"/>
    <property type="match status" value="1"/>
</dbReference>
<dbReference type="SMART" id="SM00326">
    <property type="entry name" value="SH3"/>
    <property type="match status" value="2"/>
</dbReference>
<gene>
    <name evidence="10" type="ORF">COEREDRAFT_11333</name>
</gene>
<dbReference type="GO" id="GO:0046872">
    <property type="term" value="F:metal ion binding"/>
    <property type="evidence" value="ECO:0007669"/>
    <property type="project" value="UniProtKB-KW"/>
</dbReference>
<dbReference type="PROSITE" id="PS51741">
    <property type="entry name" value="F_BAR"/>
    <property type="match status" value="1"/>
</dbReference>
<dbReference type="SMART" id="SM00109">
    <property type="entry name" value="C1"/>
    <property type="match status" value="1"/>
</dbReference>
<protein>
    <recommendedName>
        <fullName evidence="12">FCH-domain-containing protein</fullName>
    </recommendedName>
</protein>
<evidence type="ECO:0000313" key="11">
    <source>
        <dbReference type="Proteomes" id="UP000242474"/>
    </source>
</evidence>
<keyword evidence="3" id="KW-0862">Zinc</keyword>
<dbReference type="InterPro" id="IPR031160">
    <property type="entry name" value="F_BAR_dom"/>
</dbReference>
<reference evidence="10 11" key="1">
    <citation type="journal article" date="2015" name="Genome Biol. Evol.">
        <title>Phylogenomic analyses indicate that early fungi evolved digesting cell walls of algal ancestors of land plants.</title>
        <authorList>
            <person name="Chang Y."/>
            <person name="Wang S."/>
            <person name="Sekimoto S."/>
            <person name="Aerts A.L."/>
            <person name="Choi C."/>
            <person name="Clum A."/>
            <person name="LaButti K.M."/>
            <person name="Lindquist E.A."/>
            <person name="Yee Ngan C."/>
            <person name="Ohm R.A."/>
            <person name="Salamov A.A."/>
            <person name="Grigoriev I.V."/>
            <person name="Spatafora J.W."/>
            <person name="Berbee M.L."/>
        </authorList>
    </citation>
    <scope>NUCLEOTIDE SEQUENCE [LARGE SCALE GENOMIC DNA]</scope>
    <source>
        <strain evidence="10 11">NRRL 1564</strain>
    </source>
</reference>
<dbReference type="SUPFAM" id="SSF57889">
    <property type="entry name" value="Cysteine-rich domain"/>
    <property type="match status" value="1"/>
</dbReference>
<evidence type="ECO:0000259" key="9">
    <source>
        <dbReference type="PROSITE" id="PS51741"/>
    </source>
</evidence>
<dbReference type="PANTHER" id="PTHR15735">
    <property type="entry name" value="FCH AND DOUBLE SH3 DOMAINS PROTEIN"/>
    <property type="match status" value="1"/>
</dbReference>
<feature type="domain" description="SH3" evidence="7">
    <location>
        <begin position="718"/>
        <end position="778"/>
    </location>
</feature>
<evidence type="ECO:0008006" key="12">
    <source>
        <dbReference type="Google" id="ProtNLM"/>
    </source>
</evidence>
<dbReference type="AlphaFoldDB" id="A0A2G5B3C1"/>
<feature type="region of interest" description="Disordered" evidence="6">
    <location>
        <begin position="474"/>
        <end position="549"/>
    </location>
</feature>
<proteinExistence type="predicted"/>
<feature type="region of interest" description="Disordered" evidence="6">
    <location>
        <begin position="167"/>
        <end position="198"/>
    </location>
</feature>
<dbReference type="PRINTS" id="PR00452">
    <property type="entry name" value="SH3DOMAIN"/>
</dbReference>
<evidence type="ECO:0000256" key="2">
    <source>
        <dbReference type="ARBA" id="ARBA00022723"/>
    </source>
</evidence>
<feature type="region of interest" description="Disordered" evidence="6">
    <location>
        <begin position="597"/>
        <end position="621"/>
    </location>
</feature>
<dbReference type="InterPro" id="IPR001060">
    <property type="entry name" value="FCH_dom"/>
</dbReference>
<feature type="compositionally biased region" description="Basic and acidic residues" evidence="6">
    <location>
        <begin position="357"/>
        <end position="369"/>
    </location>
</feature>
<dbReference type="CDD" id="cd00174">
    <property type="entry name" value="SH3"/>
    <property type="match status" value="1"/>
</dbReference>
<evidence type="ECO:0000256" key="3">
    <source>
        <dbReference type="ARBA" id="ARBA00022833"/>
    </source>
</evidence>
<dbReference type="InterPro" id="IPR002219">
    <property type="entry name" value="PKC_DAG/PE"/>
</dbReference>
<dbReference type="GO" id="GO:0030036">
    <property type="term" value="P:actin cytoskeleton organization"/>
    <property type="evidence" value="ECO:0007669"/>
    <property type="project" value="UniProtKB-ARBA"/>
</dbReference>
<dbReference type="InterPro" id="IPR027267">
    <property type="entry name" value="AH/BAR_dom_sf"/>
</dbReference>